<dbReference type="InterPro" id="IPR046345">
    <property type="entry name" value="TraB_PrgY-like"/>
</dbReference>
<dbReference type="CDD" id="cd14726">
    <property type="entry name" value="TraB_PrgY-like"/>
    <property type="match status" value="1"/>
</dbReference>
<dbReference type="Pfam" id="PF01963">
    <property type="entry name" value="TraB_PrgY_gumN"/>
    <property type="match status" value="1"/>
</dbReference>
<keyword evidence="3" id="KW-1185">Reference proteome</keyword>
<comment type="caution">
    <text evidence="2">The sequence shown here is derived from an EMBL/GenBank/DDBJ whole genome shotgun (WGS) entry which is preliminary data.</text>
</comment>
<sequence length="290" mass="32812">MTLTRFSSGHTAPLNDDAEVTDDNPVQLRNPCNGSVVYILGTAHISPRSAEQTTELIRTVRPDTVVVELDARRAERLRREMERDTHDSGESFLTDLFQSFSSNRSGSLLAKLLEPMLRSWYRSFRVAGLIPGGEFMNAIREAEALGARVVYGDRNARETLDRIITELRSHFLEILLRPKQFQVPAEVAEFERNLREAIQRRGSVPGGTADVVDQLLNRPRVRQFNHFIGRYLPELMRPLLHERDAILAQSILNAPGERVVAIVGLGHMDGIERRLRREAQLVRATTQGEV</sequence>
<feature type="region of interest" description="Disordered" evidence="1">
    <location>
        <begin position="1"/>
        <end position="27"/>
    </location>
</feature>
<proteinExistence type="predicted"/>
<dbReference type="PANTHER" id="PTHR21530:SF7">
    <property type="entry name" value="TRAB DOMAIN-CONTAINING PROTEIN"/>
    <property type="match status" value="1"/>
</dbReference>
<accession>A0AAV9IR87</accession>
<dbReference type="EMBL" id="JANCYW010000002">
    <property type="protein sequence ID" value="KAK4534757.1"/>
    <property type="molecule type" value="Genomic_DNA"/>
</dbReference>
<dbReference type="PANTHER" id="PTHR21530">
    <property type="entry name" value="PHEROMONE SHUTDOWN PROTEIN"/>
    <property type="match status" value="1"/>
</dbReference>
<organism evidence="2 3">
    <name type="scientific">Cyanidium caldarium</name>
    <name type="common">Red alga</name>
    <dbReference type="NCBI Taxonomy" id="2771"/>
    <lineage>
        <taxon>Eukaryota</taxon>
        <taxon>Rhodophyta</taxon>
        <taxon>Bangiophyceae</taxon>
        <taxon>Cyanidiales</taxon>
        <taxon>Cyanidiaceae</taxon>
        <taxon>Cyanidium</taxon>
    </lineage>
</organism>
<evidence type="ECO:0000313" key="3">
    <source>
        <dbReference type="Proteomes" id="UP001301350"/>
    </source>
</evidence>
<name>A0AAV9IR87_CYACA</name>
<evidence type="ECO:0000256" key="1">
    <source>
        <dbReference type="SAM" id="MobiDB-lite"/>
    </source>
</evidence>
<feature type="compositionally biased region" description="Polar residues" evidence="1">
    <location>
        <begin position="1"/>
        <end position="10"/>
    </location>
</feature>
<evidence type="ECO:0000313" key="2">
    <source>
        <dbReference type="EMBL" id="KAK4534757.1"/>
    </source>
</evidence>
<dbReference type="Proteomes" id="UP001301350">
    <property type="component" value="Unassembled WGS sequence"/>
</dbReference>
<gene>
    <name evidence="2" type="ORF">CDCA_CDCA02G0782</name>
</gene>
<protein>
    <recommendedName>
        <fullName evidence="4">TraB/GumN family protein</fullName>
    </recommendedName>
</protein>
<evidence type="ECO:0008006" key="4">
    <source>
        <dbReference type="Google" id="ProtNLM"/>
    </source>
</evidence>
<dbReference type="InterPro" id="IPR002816">
    <property type="entry name" value="TraB/PrgY/GumN_fam"/>
</dbReference>
<dbReference type="AlphaFoldDB" id="A0AAV9IR87"/>
<reference evidence="2 3" key="1">
    <citation type="submission" date="2022-07" db="EMBL/GenBank/DDBJ databases">
        <title>Genome-wide signatures of adaptation to extreme environments.</title>
        <authorList>
            <person name="Cho C.H."/>
            <person name="Yoon H.S."/>
        </authorList>
    </citation>
    <scope>NUCLEOTIDE SEQUENCE [LARGE SCALE GENOMIC DNA]</scope>
    <source>
        <strain evidence="2 3">DBV 063 E5</strain>
    </source>
</reference>